<reference evidence="5 6" key="1">
    <citation type="submission" date="2020-10" db="EMBL/GenBank/DDBJ databases">
        <title>Ca. Dormibacterota MAGs.</title>
        <authorList>
            <person name="Montgomery K."/>
        </authorList>
    </citation>
    <scope>NUCLEOTIDE SEQUENCE [LARGE SCALE GENOMIC DNA]</scope>
    <source>
        <strain evidence="5">Mitchell_Peninsula_5</strain>
    </source>
</reference>
<name>A0A934KEH0_9BACT</name>
<evidence type="ECO:0000256" key="1">
    <source>
        <dbReference type="ARBA" id="ARBA00006464"/>
    </source>
</evidence>
<gene>
    <name evidence="5" type="ORF">JF887_01205</name>
</gene>
<feature type="region of interest" description="Disordered" evidence="2">
    <location>
        <begin position="245"/>
        <end position="289"/>
    </location>
</feature>
<accession>A0A934KEH0</accession>
<organism evidence="5 6">
    <name type="scientific">Candidatus Amunia macphersoniae</name>
    <dbReference type="NCBI Taxonomy" id="3127014"/>
    <lineage>
        <taxon>Bacteria</taxon>
        <taxon>Bacillati</taxon>
        <taxon>Candidatus Dormiibacterota</taxon>
        <taxon>Candidatus Dormibacteria</taxon>
        <taxon>Candidatus Aeolococcales</taxon>
        <taxon>Candidatus Aeolococcaceae</taxon>
        <taxon>Candidatus Amunia</taxon>
    </lineage>
</organism>
<evidence type="ECO:0000256" key="3">
    <source>
        <dbReference type="SAM" id="Phobius"/>
    </source>
</evidence>
<dbReference type="PANTHER" id="PTHR30576">
    <property type="entry name" value="COLANIC BIOSYNTHESIS UDP-GLUCOSE LIPID CARRIER TRANSFERASE"/>
    <property type="match status" value="1"/>
</dbReference>
<dbReference type="AlphaFoldDB" id="A0A934KEH0"/>
<dbReference type="InterPro" id="IPR003362">
    <property type="entry name" value="Bact_transf"/>
</dbReference>
<keyword evidence="3" id="KW-0812">Transmembrane</keyword>
<keyword evidence="5" id="KW-0808">Transferase</keyword>
<dbReference type="PANTHER" id="PTHR30576:SF0">
    <property type="entry name" value="UNDECAPRENYL-PHOSPHATE N-ACETYLGALACTOSAMINYL 1-PHOSPHATE TRANSFERASE-RELATED"/>
    <property type="match status" value="1"/>
</dbReference>
<sequence>MLVGDRTDSRTVADIVNEIEARGGMLVGPVAPGVPAPRRRDRHLRLKYALDHILALLALVVLLPVLLVVAVLVKATSRGPVLFRQQRIGENGRGFVMLKFRTMRQPTKLLRFEPVPGMAPGGIEGEDRCTVVGRVLRAASLDELPQLVNVLRGEMSMVGPRPERPQFVERFSRELPGYAERHRVRPGITGWAQVRGFRGPTSISGRLELDRAYIQSWSLWLDIWILLLTAATVVGLLRADRPQRGDGGQAVLVGRRQETAPGEHSRQTPDGEGSEAAVEDHRSRLPIGS</sequence>
<proteinExistence type="inferred from homology"/>
<comment type="similarity">
    <text evidence="1">Belongs to the bacterial sugar transferase family.</text>
</comment>
<dbReference type="Proteomes" id="UP000614410">
    <property type="component" value="Unassembled WGS sequence"/>
</dbReference>
<evidence type="ECO:0000256" key="2">
    <source>
        <dbReference type="SAM" id="MobiDB-lite"/>
    </source>
</evidence>
<feature type="domain" description="Bacterial sugar transferase" evidence="4">
    <location>
        <begin position="47"/>
        <end position="234"/>
    </location>
</feature>
<protein>
    <submittedName>
        <fullName evidence="5">Sugar transferase</fullName>
    </submittedName>
</protein>
<keyword evidence="3" id="KW-0472">Membrane</keyword>
<comment type="caution">
    <text evidence="5">The sequence shown here is derived from an EMBL/GenBank/DDBJ whole genome shotgun (WGS) entry which is preliminary data.</text>
</comment>
<evidence type="ECO:0000313" key="6">
    <source>
        <dbReference type="Proteomes" id="UP000614410"/>
    </source>
</evidence>
<dbReference type="EMBL" id="JAEKNN010000006">
    <property type="protein sequence ID" value="MBJ7608036.1"/>
    <property type="molecule type" value="Genomic_DNA"/>
</dbReference>
<dbReference type="GO" id="GO:0016780">
    <property type="term" value="F:phosphotransferase activity, for other substituted phosphate groups"/>
    <property type="evidence" value="ECO:0007669"/>
    <property type="project" value="TreeGrafter"/>
</dbReference>
<dbReference type="Pfam" id="PF02397">
    <property type="entry name" value="Bac_transf"/>
    <property type="match status" value="1"/>
</dbReference>
<feature type="transmembrane region" description="Helical" evidence="3">
    <location>
        <begin position="48"/>
        <end position="73"/>
    </location>
</feature>
<keyword evidence="3" id="KW-1133">Transmembrane helix</keyword>
<feature type="compositionally biased region" description="Basic and acidic residues" evidence="2">
    <location>
        <begin position="255"/>
        <end position="269"/>
    </location>
</feature>
<evidence type="ECO:0000259" key="4">
    <source>
        <dbReference type="Pfam" id="PF02397"/>
    </source>
</evidence>
<evidence type="ECO:0000313" key="5">
    <source>
        <dbReference type="EMBL" id="MBJ7608036.1"/>
    </source>
</evidence>